<dbReference type="InterPro" id="IPR006379">
    <property type="entry name" value="HAD-SF_hydro_IIB"/>
</dbReference>
<dbReference type="AlphaFoldDB" id="A0A9D1IEE3"/>
<dbReference type="PANTHER" id="PTHR10000">
    <property type="entry name" value="PHOSPHOSERINE PHOSPHATASE"/>
    <property type="match status" value="1"/>
</dbReference>
<dbReference type="Gene3D" id="3.30.1240.10">
    <property type="match status" value="1"/>
</dbReference>
<dbReference type="SUPFAM" id="SSF56784">
    <property type="entry name" value="HAD-like"/>
    <property type="match status" value="1"/>
</dbReference>
<dbReference type="SFLD" id="SFLDS00003">
    <property type="entry name" value="Haloacid_Dehalogenase"/>
    <property type="match status" value="1"/>
</dbReference>
<reference evidence="1" key="1">
    <citation type="submission" date="2020-10" db="EMBL/GenBank/DDBJ databases">
        <authorList>
            <person name="Gilroy R."/>
        </authorList>
    </citation>
    <scope>NUCLEOTIDE SEQUENCE</scope>
    <source>
        <strain evidence="1">ChiHcec3-11533</strain>
    </source>
</reference>
<dbReference type="GO" id="GO:0016791">
    <property type="term" value="F:phosphatase activity"/>
    <property type="evidence" value="ECO:0007669"/>
    <property type="project" value="TreeGrafter"/>
</dbReference>
<dbReference type="GO" id="GO:0005829">
    <property type="term" value="C:cytosol"/>
    <property type="evidence" value="ECO:0007669"/>
    <property type="project" value="TreeGrafter"/>
</dbReference>
<dbReference type="EMBL" id="DVMU01000183">
    <property type="protein sequence ID" value="HIU34507.1"/>
    <property type="molecule type" value="Genomic_DNA"/>
</dbReference>
<reference evidence="1" key="2">
    <citation type="journal article" date="2021" name="PeerJ">
        <title>Extensive microbial diversity within the chicken gut microbiome revealed by metagenomics and culture.</title>
        <authorList>
            <person name="Gilroy R."/>
            <person name="Ravi A."/>
            <person name="Getino M."/>
            <person name="Pursley I."/>
            <person name="Horton D.L."/>
            <person name="Alikhan N.F."/>
            <person name="Baker D."/>
            <person name="Gharbi K."/>
            <person name="Hall N."/>
            <person name="Watson M."/>
            <person name="Adriaenssens E.M."/>
            <person name="Foster-Nyarko E."/>
            <person name="Jarju S."/>
            <person name="Secka A."/>
            <person name="Antonio M."/>
            <person name="Oren A."/>
            <person name="Chaudhuri R.R."/>
            <person name="La Ragione R."/>
            <person name="Hildebrand F."/>
            <person name="Pallen M.J."/>
        </authorList>
    </citation>
    <scope>NUCLEOTIDE SEQUENCE</scope>
    <source>
        <strain evidence="1">ChiHcec3-11533</strain>
    </source>
</reference>
<dbReference type="CDD" id="cd07516">
    <property type="entry name" value="HAD_Pase"/>
    <property type="match status" value="1"/>
</dbReference>
<evidence type="ECO:0000313" key="1">
    <source>
        <dbReference type="EMBL" id="HIU34507.1"/>
    </source>
</evidence>
<accession>A0A9D1IEE3</accession>
<evidence type="ECO:0000313" key="2">
    <source>
        <dbReference type="Proteomes" id="UP000824072"/>
    </source>
</evidence>
<name>A0A9D1IEE3_9FIRM</name>
<dbReference type="NCBIfam" id="TIGR00099">
    <property type="entry name" value="Cof-subfamily"/>
    <property type="match status" value="1"/>
</dbReference>
<dbReference type="InterPro" id="IPR000150">
    <property type="entry name" value="Cof"/>
</dbReference>
<gene>
    <name evidence="1" type="ORF">IAB02_08090</name>
</gene>
<dbReference type="PANTHER" id="PTHR10000:SF8">
    <property type="entry name" value="HAD SUPERFAMILY HYDROLASE-LIKE, TYPE 3"/>
    <property type="match status" value="1"/>
</dbReference>
<dbReference type="PROSITE" id="PS01229">
    <property type="entry name" value="COF_2"/>
    <property type="match status" value="1"/>
</dbReference>
<dbReference type="Proteomes" id="UP000824072">
    <property type="component" value="Unassembled WGS sequence"/>
</dbReference>
<comment type="caution">
    <text evidence="1">The sequence shown here is derived from an EMBL/GenBank/DDBJ whole genome shotgun (WGS) entry which is preliminary data.</text>
</comment>
<organism evidence="1 2">
    <name type="scientific">Candidatus Pullichristensenella excrementigallinarum</name>
    <dbReference type="NCBI Taxonomy" id="2840907"/>
    <lineage>
        <taxon>Bacteria</taxon>
        <taxon>Bacillati</taxon>
        <taxon>Bacillota</taxon>
        <taxon>Clostridia</taxon>
        <taxon>Candidatus Pullichristensenella</taxon>
    </lineage>
</organism>
<dbReference type="GO" id="GO:0000287">
    <property type="term" value="F:magnesium ion binding"/>
    <property type="evidence" value="ECO:0007669"/>
    <property type="project" value="TreeGrafter"/>
</dbReference>
<sequence>MIRLIATDLDGTLLDERGELPEGNRLSLIRAREAGCKIVICSGRMLDSVTRFAQAIGVNAPTIVFNGAAAIDTRTGACVFSNAIPPEIARRACAIARQHGEFIQAFPAKGFFYEKRVPKVCDIYEGRIQARGQETGIPLSEWIDQPILKLLSLGEPDKLRLLEAEIVRACPQLRLMYSRPTYLEMVFEGVDKGNALREICRIEGISPQEVLAFGDQENDLEMLEFAGLGYAMENATDEVKRRTQYRAPRFDRLGVASVVNDYLARGEIGGQP</sequence>
<proteinExistence type="predicted"/>
<dbReference type="Gene3D" id="3.40.50.1000">
    <property type="entry name" value="HAD superfamily/HAD-like"/>
    <property type="match status" value="1"/>
</dbReference>
<dbReference type="InterPro" id="IPR023214">
    <property type="entry name" value="HAD_sf"/>
</dbReference>
<protein>
    <submittedName>
        <fullName evidence="1">HAD family phosphatase</fullName>
    </submittedName>
</protein>
<dbReference type="SFLD" id="SFLDG01140">
    <property type="entry name" value="C2.B:_Phosphomannomutase_and_P"/>
    <property type="match status" value="1"/>
</dbReference>
<dbReference type="Pfam" id="PF08282">
    <property type="entry name" value="Hydrolase_3"/>
    <property type="match status" value="1"/>
</dbReference>
<dbReference type="InterPro" id="IPR036412">
    <property type="entry name" value="HAD-like_sf"/>
</dbReference>
<dbReference type="NCBIfam" id="TIGR01484">
    <property type="entry name" value="HAD-SF-IIB"/>
    <property type="match status" value="1"/>
</dbReference>